<protein>
    <submittedName>
        <fullName evidence="1">Uncharacterized protein</fullName>
    </submittedName>
</protein>
<dbReference type="Proteomes" id="UP001162972">
    <property type="component" value="Chromosome 15Z"/>
</dbReference>
<evidence type="ECO:0000313" key="2">
    <source>
        <dbReference type="Proteomes" id="UP001162972"/>
    </source>
</evidence>
<comment type="caution">
    <text evidence="1">The sequence shown here is derived from an EMBL/GenBank/DDBJ whole genome shotgun (WGS) entry which is preliminary data.</text>
</comment>
<dbReference type="EMBL" id="JAPFFJ010000014">
    <property type="protein sequence ID" value="KAJ6411550.1"/>
    <property type="molecule type" value="Genomic_DNA"/>
</dbReference>
<accession>A0AAD6P092</accession>
<keyword evidence="2" id="KW-1185">Reference proteome</keyword>
<proteinExistence type="predicted"/>
<organism evidence="1 2">
    <name type="scientific">Salix udensis</name>
    <dbReference type="NCBI Taxonomy" id="889485"/>
    <lineage>
        <taxon>Eukaryota</taxon>
        <taxon>Viridiplantae</taxon>
        <taxon>Streptophyta</taxon>
        <taxon>Embryophyta</taxon>
        <taxon>Tracheophyta</taxon>
        <taxon>Spermatophyta</taxon>
        <taxon>Magnoliopsida</taxon>
        <taxon>eudicotyledons</taxon>
        <taxon>Gunneridae</taxon>
        <taxon>Pentapetalae</taxon>
        <taxon>rosids</taxon>
        <taxon>fabids</taxon>
        <taxon>Malpighiales</taxon>
        <taxon>Salicaceae</taxon>
        <taxon>Saliceae</taxon>
        <taxon>Salix</taxon>
    </lineage>
</organism>
<gene>
    <name evidence="1" type="ORF">OIU84_008182</name>
</gene>
<sequence length="77" mass="8554">MLSNFYIFFSKKGHKPHLPLTQFTRVRVLFMPIDPITPANLAIKTLTIYCNETKSCNIGIGATSDAMDDRSLCSGSD</sequence>
<reference evidence="1 2" key="1">
    <citation type="journal article" date="2023" name="Int. J. Mol. Sci.">
        <title>De Novo Assembly and Annotation of 11 Diverse Shrub Willow (Salix) Genomes Reveals Novel Gene Organization in Sex-Linked Regions.</title>
        <authorList>
            <person name="Hyden B."/>
            <person name="Feng K."/>
            <person name="Yates T.B."/>
            <person name="Jawdy S."/>
            <person name="Cereghino C."/>
            <person name="Smart L.B."/>
            <person name="Muchero W."/>
        </authorList>
    </citation>
    <scope>NUCLEOTIDE SEQUENCE [LARGE SCALE GENOMIC DNA]</scope>
    <source>
        <tissue evidence="1">Shoot tip</tissue>
    </source>
</reference>
<name>A0AAD6P092_9ROSI</name>
<dbReference type="AlphaFoldDB" id="A0AAD6P092"/>
<evidence type="ECO:0000313" key="1">
    <source>
        <dbReference type="EMBL" id="KAJ6411550.1"/>
    </source>
</evidence>